<dbReference type="SUPFAM" id="SSF49899">
    <property type="entry name" value="Concanavalin A-like lectins/glucanases"/>
    <property type="match status" value="3"/>
</dbReference>
<dbReference type="CDD" id="cd00110">
    <property type="entry name" value="LamG"/>
    <property type="match status" value="2"/>
</dbReference>
<feature type="domain" description="EGF-like" evidence="8">
    <location>
        <begin position="2288"/>
        <end position="2327"/>
    </location>
</feature>
<feature type="domain" description="EGF-like" evidence="8">
    <location>
        <begin position="1998"/>
        <end position="2039"/>
    </location>
</feature>
<evidence type="ECO:0000313" key="10">
    <source>
        <dbReference type="Proteomes" id="UP001164746"/>
    </source>
</evidence>
<dbReference type="InterPro" id="IPR001881">
    <property type="entry name" value="EGF-like_Ca-bd_dom"/>
</dbReference>
<feature type="domain" description="EGF-like" evidence="8">
    <location>
        <begin position="1382"/>
        <end position="1418"/>
    </location>
</feature>
<feature type="domain" description="EGF-like" evidence="8">
    <location>
        <begin position="852"/>
        <end position="886"/>
    </location>
</feature>
<dbReference type="Gene3D" id="2.10.25.10">
    <property type="entry name" value="Laminin"/>
    <property type="match status" value="29"/>
</dbReference>
<dbReference type="PROSITE" id="PS00010">
    <property type="entry name" value="ASX_HYDROXYL"/>
    <property type="match status" value="14"/>
</dbReference>
<keyword evidence="4" id="KW-0325">Glycoprotein</keyword>
<feature type="compositionally biased region" description="Polar residues" evidence="6">
    <location>
        <begin position="150"/>
        <end position="159"/>
    </location>
</feature>
<accession>A0ABY7G891</accession>
<feature type="domain" description="EGF-like" evidence="8">
    <location>
        <begin position="1761"/>
        <end position="1799"/>
    </location>
</feature>
<feature type="disulfide bond" evidence="5">
    <location>
        <begin position="607"/>
        <end position="616"/>
    </location>
</feature>
<feature type="compositionally biased region" description="Low complexity" evidence="6">
    <location>
        <begin position="160"/>
        <end position="174"/>
    </location>
</feature>
<feature type="disulfide bond" evidence="5">
    <location>
        <begin position="1884"/>
        <end position="1901"/>
    </location>
</feature>
<feature type="domain" description="EGF-like" evidence="8">
    <location>
        <begin position="1875"/>
        <end position="1913"/>
    </location>
</feature>
<dbReference type="PROSITE" id="PS00022">
    <property type="entry name" value="EGF_1"/>
    <property type="match status" value="24"/>
</dbReference>
<dbReference type="PROSITE" id="PS01187">
    <property type="entry name" value="EGF_CA"/>
    <property type="match status" value="8"/>
</dbReference>
<feature type="domain" description="EGF-like" evidence="8">
    <location>
        <begin position="736"/>
        <end position="774"/>
    </location>
</feature>
<evidence type="ECO:0000259" key="8">
    <source>
        <dbReference type="PROSITE" id="PS50026"/>
    </source>
</evidence>
<feature type="domain" description="EGF-like" evidence="8">
    <location>
        <begin position="2151"/>
        <end position="2188"/>
    </location>
</feature>
<evidence type="ECO:0000259" key="7">
    <source>
        <dbReference type="PROSITE" id="PS50025"/>
    </source>
</evidence>
<feature type="disulfide bond" evidence="5">
    <location>
        <begin position="1986"/>
        <end position="1995"/>
    </location>
</feature>
<feature type="domain" description="EGF-like" evidence="8">
    <location>
        <begin position="1683"/>
        <end position="1722"/>
    </location>
</feature>
<feature type="domain" description="EGF-like" evidence="8">
    <location>
        <begin position="2041"/>
        <end position="2077"/>
    </location>
</feature>
<feature type="disulfide bond" evidence="5">
    <location>
        <begin position="1030"/>
        <end position="1039"/>
    </location>
</feature>
<feature type="domain" description="EGF-like" evidence="8">
    <location>
        <begin position="888"/>
        <end position="925"/>
    </location>
</feature>
<protein>
    <submittedName>
        <fullName evidence="9">FBP1-like protein</fullName>
    </submittedName>
</protein>
<feature type="disulfide bond" evidence="5">
    <location>
        <begin position="1826"/>
        <end position="1835"/>
    </location>
</feature>
<feature type="domain" description="EGF-like" evidence="8">
    <location>
        <begin position="1837"/>
        <end position="1873"/>
    </location>
</feature>
<dbReference type="InterPro" id="IPR001791">
    <property type="entry name" value="Laminin_G"/>
</dbReference>
<feature type="disulfide bond" evidence="5">
    <location>
        <begin position="724"/>
        <end position="733"/>
    </location>
</feature>
<feature type="disulfide bond" evidence="5">
    <location>
        <begin position="1948"/>
        <end position="1957"/>
    </location>
</feature>
<dbReference type="PROSITE" id="PS50025">
    <property type="entry name" value="LAM_G_DOMAIN"/>
    <property type="match status" value="2"/>
</dbReference>
<feature type="disulfide bond" evidence="5">
    <location>
        <begin position="2067"/>
        <end position="2076"/>
    </location>
</feature>
<evidence type="ECO:0000256" key="4">
    <source>
        <dbReference type="ARBA" id="ARBA00023180"/>
    </source>
</evidence>
<feature type="disulfide bond" evidence="5">
    <location>
        <begin position="2029"/>
        <end position="2038"/>
    </location>
</feature>
<evidence type="ECO:0000256" key="1">
    <source>
        <dbReference type="ARBA" id="ARBA00022536"/>
    </source>
</evidence>
<feature type="disulfide bond" evidence="5">
    <location>
        <begin position="745"/>
        <end position="762"/>
    </location>
</feature>
<feature type="domain" description="EGF-like" evidence="8">
    <location>
        <begin position="657"/>
        <end position="693"/>
    </location>
</feature>
<feature type="domain" description="EGF-like" evidence="8">
    <location>
        <begin position="695"/>
        <end position="734"/>
    </location>
</feature>
<dbReference type="PANTHER" id="PTHR24049">
    <property type="entry name" value="CRUMBS FAMILY MEMBER"/>
    <property type="match status" value="1"/>
</dbReference>
<feature type="disulfide bond" evidence="5">
    <location>
        <begin position="1712"/>
        <end position="1721"/>
    </location>
</feature>
<feature type="domain" description="EGF-like" evidence="8">
    <location>
        <begin position="1003"/>
        <end position="1040"/>
    </location>
</feature>
<dbReference type="InterPro" id="IPR013032">
    <property type="entry name" value="EGF-like_CS"/>
</dbReference>
<feature type="disulfide bond" evidence="5">
    <location>
        <begin position="1671"/>
        <end position="1680"/>
    </location>
</feature>
<feature type="disulfide bond" evidence="5">
    <location>
        <begin position="802"/>
        <end position="811"/>
    </location>
</feature>
<feature type="domain" description="EGF-like" evidence="8">
    <location>
        <begin position="1646"/>
        <end position="1681"/>
    </location>
</feature>
<dbReference type="Pfam" id="PF00054">
    <property type="entry name" value="Laminin_G_1"/>
    <property type="match status" value="1"/>
</dbReference>
<dbReference type="SMART" id="SM00181">
    <property type="entry name" value="EGF"/>
    <property type="match status" value="34"/>
</dbReference>
<dbReference type="InterPro" id="IPR013320">
    <property type="entry name" value="ConA-like_dom_sf"/>
</dbReference>
<keyword evidence="1 5" id="KW-0245">EGF-like domain</keyword>
<feature type="domain" description="EGF-like" evidence="8">
    <location>
        <begin position="619"/>
        <end position="655"/>
    </location>
</feature>
<feature type="disulfide bond" evidence="5">
    <location>
        <begin position="915"/>
        <end position="924"/>
    </location>
</feature>
<feature type="domain" description="EGF-like" evidence="8">
    <location>
        <begin position="1262"/>
        <end position="1298"/>
    </location>
</feature>
<evidence type="ECO:0000313" key="9">
    <source>
        <dbReference type="EMBL" id="WAR30635.1"/>
    </source>
</evidence>
<feature type="domain" description="EGF-like" evidence="8">
    <location>
        <begin position="965"/>
        <end position="1001"/>
    </location>
</feature>
<feature type="disulfide bond" evidence="5">
    <location>
        <begin position="953"/>
        <end position="962"/>
    </location>
</feature>
<feature type="domain" description="EGF-like" evidence="8">
    <location>
        <begin position="927"/>
        <end position="963"/>
    </location>
</feature>
<evidence type="ECO:0000256" key="6">
    <source>
        <dbReference type="SAM" id="MobiDB-lite"/>
    </source>
</evidence>
<feature type="domain" description="EGF-like" evidence="8">
    <location>
        <begin position="579"/>
        <end position="617"/>
    </location>
</feature>
<feature type="domain" description="EGF-like" evidence="8">
    <location>
        <begin position="1724"/>
        <end position="1760"/>
    </location>
</feature>
<evidence type="ECO:0000256" key="3">
    <source>
        <dbReference type="ARBA" id="ARBA00023157"/>
    </source>
</evidence>
<dbReference type="SMART" id="SM00282">
    <property type="entry name" value="LamG"/>
    <property type="match status" value="2"/>
</dbReference>
<feature type="domain" description="EGF-like" evidence="8">
    <location>
        <begin position="1960"/>
        <end position="1996"/>
    </location>
</feature>
<dbReference type="InterPro" id="IPR000742">
    <property type="entry name" value="EGF"/>
</dbReference>
<feature type="disulfide bond" evidence="5">
    <location>
        <begin position="1863"/>
        <end position="1872"/>
    </location>
</feature>
<gene>
    <name evidence="9" type="ORF">MAR_033177</name>
</gene>
<keyword evidence="2" id="KW-0677">Repeat</keyword>
<dbReference type="Pfam" id="PF02210">
    <property type="entry name" value="Laminin_G_2"/>
    <property type="match status" value="1"/>
</dbReference>
<feature type="compositionally biased region" description="Low complexity" evidence="6">
    <location>
        <begin position="1"/>
        <end position="144"/>
    </location>
</feature>
<feature type="disulfide bond" evidence="5">
    <location>
        <begin position="1903"/>
        <end position="1912"/>
    </location>
</feature>
<feature type="domain" description="EGF-like" evidence="8">
    <location>
        <begin position="776"/>
        <end position="812"/>
    </location>
</feature>
<feature type="disulfide bond" evidence="5">
    <location>
        <begin position="1634"/>
        <end position="1643"/>
    </location>
</feature>
<dbReference type="Gene3D" id="2.60.120.200">
    <property type="match status" value="3"/>
</dbReference>
<feature type="domain" description="EGF-like" evidence="8">
    <location>
        <begin position="814"/>
        <end position="850"/>
    </location>
</feature>
<dbReference type="InterPro" id="IPR051022">
    <property type="entry name" value="Notch_Cell-Fate_Det"/>
</dbReference>
<dbReference type="InterPro" id="IPR018097">
    <property type="entry name" value="EGF_Ca-bd_CS"/>
</dbReference>
<feature type="disulfide bond" evidence="5">
    <location>
        <begin position="683"/>
        <end position="692"/>
    </location>
</feature>
<dbReference type="EMBL" id="CP111028">
    <property type="protein sequence ID" value="WAR30635.1"/>
    <property type="molecule type" value="Genomic_DNA"/>
</dbReference>
<dbReference type="InterPro" id="IPR000152">
    <property type="entry name" value="EGF-type_Asp/Asn_hydroxyl_site"/>
</dbReference>
<feature type="disulfide bond" evidence="5">
    <location>
        <begin position="991"/>
        <end position="1000"/>
    </location>
</feature>
<sequence>MAMRTTPPSSTTPMAKRTTPPSSTTPMAMRTTPPSSTTPMAMRTTPPSSTTPMNMRTTPPSSTTPMAKRTTPPSSTTPMAMRTTPPSSTTPMAMRTTPPSSTTPTAMRTTPPSSTTPMAMRTTPPSSTTPMAMRTTPPSSTTPMNMRITPPSSTTPLAMTTTPPSSTIPTAMRTTPPPPTTPTDMTITPIQYLIILMHKLGIIFYLFYCLIGSSSHSATWRRTRDVFSRTVAERDVEADWEFLKKKVLINSNDAMASPSTEMNSPWYSLRSAMVSLTCFLASNACPGVTYRSLSSNVYPGDTYPLSVKQCLPWCHLSAFCPWTSTLASITHFLSRNVGLVSHTLFLSYNVCPGVTYPLSVPQRLPWRQLPTFCPATSAWCHIPFFCPTTSALVSLTHFLSRNVYPGVNYPLSVPQRRPGVTYPFSVLQRLPWCHLPTFCPATSTLASITHFLSRNVGLVSHTLFLSYNVCPGVTYPLSVLQRLPWCHLPTFCPATSTLVSLTHFLSRNVGLVSHTLFLSYNVCPGGYQCFCEPGFHGNQCQHEINECDPNPCQNNAKCIDGRNRYTCDCPIGVNCEIKVTTGCSSSPCLNGGTCIAMETSGQYTCTCSLGYKGQHCEVNIDDCVNHTCMDYQVCTDLVNNYRCDCPVNTEGNLCEINLDLCASGPCFNSATCVHEGDRYTCECPEGYSGVNCEVQNSLCFPNPCFHGASCDVTFNPDTGYRCTCAEGFIGTHCEAKVTQCHSIPCLHDGVCVENLYTSGYTCACKENYTGNICETELEGCLRTGCLNEGTCVATDQGHMCQCLSAWEGVRCEDDVDECNTTPCQNGGQCVNLAGMYICLCTKHWTGTTCTEDELECVQSPCKNGATCVETVGGEPACLCPLGQKCEDEINECEVFSPCVNNATCTDLLNAYKCSCIAGFTGENCEDEVNSCSLDPCRNNATCVSEAGRFQCTCLPGWEGDLCEVNIDDCSPDPCYNGSPCLDGVDDYTCKCATGYEGKNCSKDIQECLSAPCLHGGTCSEPVANGYKCTCPAGVYGDTCQFVSVATFDGSSLVSLNPLTTNENVGNSTTNENREKRLAKRAVYDRIKRQATEEINIKLTFTTTILEGTLILATGISAAQDNSHFLVQFVEGNLIVSQNLNGELLRGQIPLAQSGFDSVSHVVTITMTTTETNISLGNCSAGDCHLALKSSVIGQKIILNESLYIGGLPQMTAYLRSKVQTLPGFTGCIGNLSINNEPISILPASHDANQTDQSKQPIPGCRSHDLCVQATCQNGGQCMDKWFSQYCQCADGYTVSNDVSGVAGTAQGTVGNYLDVDMPLFLGQVHEHPSLSKWKDRQGFKLNNSFTGCIKNLTINQSPVDLMTSSESIFGNDPPAAIPGCARDTSCSGLPCQHGGRCNGNWGTHSCQCSSSYSGKNCEQAQSATFNGRTSFMEFHLNTTAFAFGDEGSFEFRTRNQTVTLMYLQFYHSLTGSANGSLEFSLYKGALQMTLTLESGKPKRLTFNQSLSDGQWHTVIWSRGHGLLKVTQGSKSLSLVTQFNPFSYQSKITAYLAGKPFQRGNPGFLIGLVKGCIRNVTFNENIVPFLDPDVSKNSGVNINSRDILHGCHGDDICNLDPCEGHSKCTDVWNAKECSCLEGWEGIVCNVSSDDCVQNLCANGLCVDEHLNYTCACDIGYTGDFCDSIYDPCDNIPCSTEGSINCTFTFPAKFECLCKSGWTGEHCSTEINECERNPCLHAGKCSDLVDGYNCDCTGDYFGDSCEQVYICSSQPCFNGGTCNSSDDNLNFTCECIDRFSGKNCETFDICFNHICRNNATCISSSEGYTCQCFDGFYGVYCEFPDLCSSNPCLNNATCNNDKNTFNCVCNEHYSGLTCESLINYCDKNPCKNGGQCFFTEETVTYDCRCLLGFEGEHCEIDANECLSNPCLNGATCIESNQTPWNFFPGYHCTCALGFYGNQCENETNECDSLPCKNNGNCEDLVNSYQCKCLDKFSGANCEIDLRGCSSNPCQNNAQCVQNEAADLTIRYSCVCVNGFVGAHCESNVNDCVNHKCVNGATCVDGIDSYTCNCQQGYDGIFCHDVADACYSQPCRHGGVCNYRGLCDCVEIVNTCGWHNETCQTLLCNQTPACNVYTTPYTCNCDITGYHGDICDVDVNECVNTNACEHDGVCVNTQGNYTCDCTQTGFKGQCENFAGSFKCLCQAGWTGQTCGQLVDNCMKSPCKHGGICVNTLSGFICDCLGTGYQGNTCELNINDCFGNPCQNNGRCVDGVNSFTCDCAVTGYHGDRCQVETDDCAGVPCANNATCRDVGLTFECLCTDGFTDIAQTNCHRYVFLKHC</sequence>
<feature type="domain" description="EGF-like" evidence="8">
    <location>
        <begin position="543"/>
        <end position="576"/>
    </location>
</feature>
<evidence type="ECO:0000256" key="2">
    <source>
        <dbReference type="ARBA" id="ARBA00022737"/>
    </source>
</evidence>
<feature type="domain" description="Laminin G" evidence="7">
    <location>
        <begin position="1421"/>
        <end position="1606"/>
    </location>
</feature>
<dbReference type="PROSITE" id="PS50026">
    <property type="entry name" value="EGF_3"/>
    <property type="match status" value="31"/>
</dbReference>
<dbReference type="PROSITE" id="PS01186">
    <property type="entry name" value="EGF_2"/>
    <property type="match status" value="15"/>
</dbReference>
<dbReference type="InterPro" id="IPR009030">
    <property type="entry name" value="Growth_fac_rcpt_cys_sf"/>
</dbReference>
<feature type="domain" description="EGF-like" evidence="8">
    <location>
        <begin position="1800"/>
        <end position="1836"/>
    </location>
</feature>
<comment type="caution">
    <text evidence="5">Lacks conserved residue(s) required for the propagation of feature annotation.</text>
</comment>
<feature type="disulfide bond" evidence="5">
    <location>
        <begin position="764"/>
        <end position="773"/>
    </location>
</feature>
<feature type="domain" description="EGF-like" evidence="8">
    <location>
        <begin position="1608"/>
        <end position="1644"/>
    </location>
</feature>
<keyword evidence="10" id="KW-1185">Reference proteome</keyword>
<evidence type="ECO:0000256" key="5">
    <source>
        <dbReference type="PROSITE-ProRule" id="PRU00076"/>
    </source>
</evidence>
<feature type="disulfide bond" evidence="5">
    <location>
        <begin position="1750"/>
        <end position="1759"/>
    </location>
</feature>
<dbReference type="SUPFAM" id="SSF57196">
    <property type="entry name" value="EGF/Laminin"/>
    <property type="match status" value="22"/>
</dbReference>
<reference evidence="9" key="1">
    <citation type="submission" date="2022-11" db="EMBL/GenBank/DDBJ databases">
        <title>Centuries of genome instability and evolution in soft-shell clam transmissible cancer (bioRxiv).</title>
        <authorList>
            <person name="Hart S.F.M."/>
            <person name="Yonemitsu M.A."/>
            <person name="Giersch R.M."/>
            <person name="Beal B.F."/>
            <person name="Arriagada G."/>
            <person name="Davis B.W."/>
            <person name="Ostrander E.A."/>
            <person name="Goff S.P."/>
            <person name="Metzger M.J."/>
        </authorList>
    </citation>
    <scope>NUCLEOTIDE SEQUENCE</scope>
    <source>
        <strain evidence="9">MELC-2E11</strain>
        <tissue evidence="9">Siphon/mantle</tissue>
    </source>
</reference>
<dbReference type="Pfam" id="PF00008">
    <property type="entry name" value="EGF"/>
    <property type="match status" value="17"/>
</dbReference>
<feature type="disulfide bond" evidence="5">
    <location>
        <begin position="2178"/>
        <end position="2187"/>
    </location>
</feature>
<feature type="domain" description="EGF-like" evidence="8">
    <location>
        <begin position="2210"/>
        <end position="2247"/>
    </location>
</feature>
<dbReference type="SMART" id="SM00179">
    <property type="entry name" value="EGF_CA"/>
    <property type="match status" value="28"/>
</dbReference>
<feature type="disulfide bond" evidence="5">
    <location>
        <begin position="840"/>
        <end position="849"/>
    </location>
</feature>
<dbReference type="SUPFAM" id="SSF57184">
    <property type="entry name" value="Growth factor receptor domain"/>
    <property type="match status" value="1"/>
</dbReference>
<dbReference type="CDD" id="cd00054">
    <property type="entry name" value="EGF_CA"/>
    <property type="match status" value="17"/>
</dbReference>
<feature type="disulfide bond" evidence="5">
    <location>
        <begin position="645"/>
        <end position="654"/>
    </location>
</feature>
<dbReference type="Proteomes" id="UP001164746">
    <property type="component" value="Chromosome 17"/>
</dbReference>
<feature type="domain" description="EGF-like" evidence="8">
    <location>
        <begin position="1915"/>
        <end position="1958"/>
    </location>
</feature>
<feature type="region of interest" description="Disordered" evidence="6">
    <location>
        <begin position="1"/>
        <end position="183"/>
    </location>
</feature>
<name>A0ABY7G891_MYAAR</name>
<dbReference type="Pfam" id="PF12661">
    <property type="entry name" value="hEGF"/>
    <property type="match status" value="6"/>
</dbReference>
<feature type="disulfide bond" evidence="5">
    <location>
        <begin position="1408"/>
        <end position="1417"/>
    </location>
</feature>
<feature type="domain" description="Laminin G" evidence="7">
    <location>
        <begin position="1070"/>
        <end position="1260"/>
    </location>
</feature>
<proteinExistence type="predicted"/>
<feature type="disulfide bond" evidence="5">
    <location>
        <begin position="1650"/>
        <end position="1660"/>
    </location>
</feature>
<keyword evidence="3 5" id="KW-1015">Disulfide bond</keyword>
<organism evidence="9 10">
    <name type="scientific">Mya arenaria</name>
    <name type="common">Soft-shell clam</name>
    <dbReference type="NCBI Taxonomy" id="6604"/>
    <lineage>
        <taxon>Eukaryota</taxon>
        <taxon>Metazoa</taxon>
        <taxon>Spiralia</taxon>
        <taxon>Lophotrochozoa</taxon>
        <taxon>Mollusca</taxon>
        <taxon>Bivalvia</taxon>
        <taxon>Autobranchia</taxon>
        <taxon>Heteroconchia</taxon>
        <taxon>Euheterodonta</taxon>
        <taxon>Imparidentia</taxon>
        <taxon>Neoheterodontei</taxon>
        <taxon>Myida</taxon>
        <taxon>Myoidea</taxon>
        <taxon>Myidae</taxon>
        <taxon>Mya</taxon>
    </lineage>
</organism>
<feature type="disulfide bond" evidence="5">
    <location>
        <begin position="588"/>
        <end position="605"/>
    </location>
</feature>
<feature type="disulfide bond" evidence="5">
    <location>
        <begin position="1770"/>
        <end position="1787"/>
    </location>
</feature>
<feature type="domain" description="EGF-like" evidence="8">
    <location>
        <begin position="2249"/>
        <end position="2286"/>
    </location>
</feature>
<feature type="disulfide bond" evidence="5">
    <location>
        <begin position="1789"/>
        <end position="1798"/>
    </location>
</feature>